<dbReference type="EMBL" id="FOXQ01000005">
    <property type="protein sequence ID" value="SFQ10190.1"/>
    <property type="molecule type" value="Genomic_DNA"/>
</dbReference>
<reference evidence="1 2" key="1">
    <citation type="submission" date="2016-10" db="EMBL/GenBank/DDBJ databases">
        <authorList>
            <person name="de Groot N.N."/>
        </authorList>
    </citation>
    <scope>NUCLEOTIDE SEQUENCE [LARGE SCALE GENOMIC DNA]</scope>
    <source>
        <strain evidence="1 2">DSM 28286</strain>
    </source>
</reference>
<keyword evidence="2" id="KW-1185">Reference proteome</keyword>
<accession>A0A1I5VRW4</accession>
<proteinExistence type="predicted"/>
<sequence length="33" mass="3824">MFFKLSLSEMSANNSGDVNIYMQMAASVYFWQL</sequence>
<protein>
    <submittedName>
        <fullName evidence="1">Uncharacterized protein</fullName>
    </submittedName>
</protein>
<name>A0A1I5VRW4_9BACT</name>
<dbReference type="STRING" id="1465490.SAMN05444277_105150"/>
<evidence type="ECO:0000313" key="2">
    <source>
        <dbReference type="Proteomes" id="UP000199031"/>
    </source>
</evidence>
<dbReference type="Proteomes" id="UP000199031">
    <property type="component" value="Unassembled WGS sequence"/>
</dbReference>
<evidence type="ECO:0000313" key="1">
    <source>
        <dbReference type="EMBL" id="SFQ10190.1"/>
    </source>
</evidence>
<organism evidence="1 2">
    <name type="scientific">Parafilimonas terrae</name>
    <dbReference type="NCBI Taxonomy" id="1465490"/>
    <lineage>
        <taxon>Bacteria</taxon>
        <taxon>Pseudomonadati</taxon>
        <taxon>Bacteroidota</taxon>
        <taxon>Chitinophagia</taxon>
        <taxon>Chitinophagales</taxon>
        <taxon>Chitinophagaceae</taxon>
        <taxon>Parafilimonas</taxon>
    </lineage>
</organism>
<dbReference type="AlphaFoldDB" id="A0A1I5VRW4"/>
<gene>
    <name evidence="1" type="ORF">SAMN05444277_105150</name>
</gene>